<accession>R4V4B9</accession>
<sequence length="285" mass="30380">MGGAFAGDVALKSVIVNGFTLFNNGVLYLEGSGITSIGSNAFSEAPITDLKIPSSITFSKYSFEGTTTFKSVEYSSTTWLPIAKNTELVNLKVSGVSYIKDGILDKTDADITTISARTFENIGITEAIVTSQVKSVGVGVFANNQKLKKVTIETVPPDFPQALFENNPVLSSITVGKYPILSGGVLDLTSIVSGRIIVYSFSKLPAITKIILPSSSVTFVGAAFASNSNLNSVVFPAGSSQLVLSEDLFYNNPKLSCLTFEEPTECSAFSDFRTVFGDKTLTKYT</sequence>
<proteinExistence type="evidence at transcript level"/>
<dbReference type="Pfam" id="PF13306">
    <property type="entry name" value="LRR_5"/>
    <property type="match status" value="3"/>
</dbReference>
<reference evidence="1" key="1">
    <citation type="submission" date="2013-03" db="EMBL/GenBank/DDBJ databases">
        <title>Immune-Related transcriptome of Coptotermes formosanus Shiraki workers: the defense mechanism.</title>
        <authorList>
            <person name="Hussain A."/>
            <person name="Li Y.F."/>
            <person name="Wen S.Y."/>
        </authorList>
    </citation>
    <scope>NUCLEOTIDE SEQUENCE</scope>
</reference>
<feature type="non-terminal residue" evidence="1">
    <location>
        <position position="285"/>
    </location>
</feature>
<dbReference type="EMBL" id="KC740874">
    <property type="protein sequence ID" value="AGM32698.1"/>
    <property type="molecule type" value="mRNA"/>
</dbReference>
<dbReference type="AlphaFoldDB" id="R4V4B9"/>
<dbReference type="InterPro" id="IPR026906">
    <property type="entry name" value="LRR_5"/>
</dbReference>
<dbReference type="Gene3D" id="3.80.10.10">
    <property type="entry name" value="Ribonuclease Inhibitor"/>
    <property type="match status" value="2"/>
</dbReference>
<evidence type="ECO:0000313" key="1">
    <source>
        <dbReference type="EMBL" id="AGM32698.1"/>
    </source>
</evidence>
<dbReference type="InterPro" id="IPR032675">
    <property type="entry name" value="LRR_dom_sf"/>
</dbReference>
<protein>
    <submittedName>
        <fullName evidence="1">Leucine rich repeats (LRR)</fullName>
    </submittedName>
</protein>
<name>R4V4B9_COPFO</name>
<organism evidence="1">
    <name type="scientific">Coptotermes formosanus</name>
    <name type="common">Formosan subterranean termite</name>
    <dbReference type="NCBI Taxonomy" id="36987"/>
    <lineage>
        <taxon>Eukaryota</taxon>
        <taxon>Metazoa</taxon>
        <taxon>Ecdysozoa</taxon>
        <taxon>Arthropoda</taxon>
        <taxon>Hexapoda</taxon>
        <taxon>Insecta</taxon>
        <taxon>Pterygota</taxon>
        <taxon>Neoptera</taxon>
        <taxon>Polyneoptera</taxon>
        <taxon>Dictyoptera</taxon>
        <taxon>Blattodea</taxon>
        <taxon>Blattoidea</taxon>
        <taxon>Termitoidae</taxon>
        <taxon>Rhinotermitidae</taxon>
        <taxon>Coptotermes</taxon>
    </lineage>
</organism>